<dbReference type="CDD" id="cd00408">
    <property type="entry name" value="DHDPS-like"/>
    <property type="match status" value="1"/>
</dbReference>
<evidence type="ECO:0000256" key="1">
    <source>
        <dbReference type="ARBA" id="ARBA00007592"/>
    </source>
</evidence>
<dbReference type="GO" id="GO:0005829">
    <property type="term" value="C:cytosol"/>
    <property type="evidence" value="ECO:0007669"/>
    <property type="project" value="TreeGrafter"/>
</dbReference>
<accession>A0A3P1T672</accession>
<dbReference type="PIRSF" id="PIRSF001365">
    <property type="entry name" value="DHDPS"/>
    <property type="match status" value="1"/>
</dbReference>
<feature type="binding site" evidence="4">
    <location>
        <position position="212"/>
    </location>
    <ligand>
        <name>pyruvate</name>
        <dbReference type="ChEBI" id="CHEBI:15361"/>
    </ligand>
</feature>
<dbReference type="RefSeq" id="WP_124844847.1">
    <property type="nucleotide sequence ID" value="NZ_RQZG01000009.1"/>
</dbReference>
<dbReference type="InterPro" id="IPR002220">
    <property type="entry name" value="DapA-like"/>
</dbReference>
<evidence type="ECO:0000256" key="4">
    <source>
        <dbReference type="PIRSR" id="PIRSR001365-2"/>
    </source>
</evidence>
<sequence length="309" mass="32215">MMESAGLDGVVPVLATPFSTGGDLDRASLRRLVEFEVAAGASGLAVFGMASETFVLTDEERIAILQDVVDVAPLPVVAGISATGLAPARVQLTRYAELGARVMMVLPPFLVKPAPGQLVEFFGALGTHAVGLGVEVMVQDAPGASGVTMTPQLIAELAALPGVTSVKVEAPPTVPKMCELTGALAGTRMRLLGGLNAQFLIDELDCGAVATMPGCELTDLLVPIVQAHRAGETTAARRGFERVLPLIVWGLQPGYAWAVHKEVLVHRGIIADATVRAPARRATSRMRELLHQVLTALELRGLPVGAGAT</sequence>
<proteinExistence type="inferred from homology"/>
<evidence type="ECO:0000256" key="2">
    <source>
        <dbReference type="ARBA" id="ARBA00023239"/>
    </source>
</evidence>
<comment type="similarity">
    <text evidence="1 3">Belongs to the DapA family.</text>
</comment>
<dbReference type="Pfam" id="PF00701">
    <property type="entry name" value="DHDPS"/>
    <property type="match status" value="1"/>
</dbReference>
<organism evidence="5 6">
    <name type="scientific">Arachnia propionica</name>
    <dbReference type="NCBI Taxonomy" id="1750"/>
    <lineage>
        <taxon>Bacteria</taxon>
        <taxon>Bacillati</taxon>
        <taxon>Actinomycetota</taxon>
        <taxon>Actinomycetes</taxon>
        <taxon>Propionibacteriales</taxon>
        <taxon>Propionibacteriaceae</taxon>
        <taxon>Arachnia</taxon>
    </lineage>
</organism>
<dbReference type="OrthoDB" id="9778880at2"/>
<dbReference type="GO" id="GO:0008840">
    <property type="term" value="F:4-hydroxy-tetrahydrodipicolinate synthase activity"/>
    <property type="evidence" value="ECO:0007669"/>
    <property type="project" value="TreeGrafter"/>
</dbReference>
<evidence type="ECO:0000313" key="5">
    <source>
        <dbReference type="EMBL" id="RRD04695.1"/>
    </source>
</evidence>
<dbReference type="InterPro" id="IPR013785">
    <property type="entry name" value="Aldolase_TIM"/>
</dbReference>
<dbReference type="AlphaFoldDB" id="A0A3P1T672"/>
<dbReference type="Gene3D" id="3.20.20.70">
    <property type="entry name" value="Aldolase class I"/>
    <property type="match status" value="1"/>
</dbReference>
<gene>
    <name evidence="5" type="ORF">EII34_09120</name>
</gene>
<comment type="caution">
    <text evidence="5">The sequence shown here is derived from an EMBL/GenBank/DDBJ whole genome shotgun (WGS) entry which is preliminary data.</text>
</comment>
<dbReference type="SMART" id="SM01130">
    <property type="entry name" value="DHDPS"/>
    <property type="match status" value="1"/>
</dbReference>
<dbReference type="PANTHER" id="PTHR12128">
    <property type="entry name" value="DIHYDRODIPICOLINATE SYNTHASE"/>
    <property type="match status" value="1"/>
</dbReference>
<evidence type="ECO:0000256" key="3">
    <source>
        <dbReference type="PIRNR" id="PIRNR001365"/>
    </source>
</evidence>
<evidence type="ECO:0000313" key="6">
    <source>
        <dbReference type="Proteomes" id="UP000280819"/>
    </source>
</evidence>
<name>A0A3P1T672_9ACTN</name>
<dbReference type="EMBL" id="RQZG01000009">
    <property type="protein sequence ID" value="RRD04695.1"/>
    <property type="molecule type" value="Genomic_DNA"/>
</dbReference>
<dbReference type="PANTHER" id="PTHR12128:SF66">
    <property type="entry name" value="4-HYDROXY-2-OXOGLUTARATE ALDOLASE, MITOCHONDRIAL"/>
    <property type="match status" value="1"/>
</dbReference>
<dbReference type="Proteomes" id="UP000280819">
    <property type="component" value="Unassembled WGS sequence"/>
</dbReference>
<reference evidence="5 6" key="1">
    <citation type="submission" date="2018-11" db="EMBL/GenBank/DDBJ databases">
        <title>Genomes From Bacteria Associated with the Canine Oral Cavity: a Test Case for Automated Genome-Based Taxonomic Assignment.</title>
        <authorList>
            <person name="Coil D.A."/>
            <person name="Jospin G."/>
            <person name="Darling A.E."/>
            <person name="Wallis C."/>
            <person name="Davis I.J."/>
            <person name="Harris S."/>
            <person name="Eisen J.A."/>
            <person name="Holcombe L.J."/>
            <person name="O'Flynn C."/>
        </authorList>
    </citation>
    <scope>NUCLEOTIDE SEQUENCE [LARGE SCALE GENOMIC DNA]</scope>
    <source>
        <strain evidence="5 6">OH887_COT-365</strain>
    </source>
</reference>
<keyword evidence="2 3" id="KW-0456">Lyase</keyword>
<dbReference type="SUPFAM" id="SSF51569">
    <property type="entry name" value="Aldolase"/>
    <property type="match status" value="1"/>
</dbReference>
<protein>
    <submittedName>
        <fullName evidence="5">Dihydrodipicolinate synthase family protein</fullName>
    </submittedName>
</protein>